<proteinExistence type="predicted"/>
<reference evidence="2" key="1">
    <citation type="submission" date="2016-06" db="EMBL/GenBank/DDBJ databases">
        <title>Parallel loss of symbiosis genes in relatives of nitrogen-fixing non-legume Parasponia.</title>
        <authorList>
            <person name="Van Velzen R."/>
            <person name="Holmer R."/>
            <person name="Bu F."/>
            <person name="Rutten L."/>
            <person name="Van Zeijl A."/>
            <person name="Liu W."/>
            <person name="Santuari L."/>
            <person name="Cao Q."/>
            <person name="Sharma T."/>
            <person name="Shen D."/>
            <person name="Roswanjaya Y."/>
            <person name="Wardhani T."/>
            <person name="Kalhor M.S."/>
            <person name="Jansen J."/>
            <person name="Van den Hoogen J."/>
            <person name="Gungor B."/>
            <person name="Hartog M."/>
            <person name="Hontelez J."/>
            <person name="Verver J."/>
            <person name="Yang W.-C."/>
            <person name="Schijlen E."/>
            <person name="Repin R."/>
            <person name="Schilthuizen M."/>
            <person name="Schranz E."/>
            <person name="Heidstra R."/>
            <person name="Miyata K."/>
            <person name="Fedorova E."/>
            <person name="Kohlen W."/>
            <person name="Bisseling T."/>
            <person name="Smit S."/>
            <person name="Geurts R."/>
        </authorList>
    </citation>
    <scope>NUCLEOTIDE SEQUENCE [LARGE SCALE GENOMIC DNA]</scope>
    <source>
        <strain evidence="2">cv. RG33-2</strain>
    </source>
</reference>
<sequence length="121" mass="13641">MEEEDKADLLTSQGSRWAESNRDACTIPTYTFISTPFDEDLLVKNLILYSGYWNSVLINQRFLPIDVAAILSVSLGLSNAPDKLFWHYENSGEYSVKSGYQTTLYASLEASDSSSGKLRKW</sequence>
<dbReference type="EMBL" id="JXTC01000464">
    <property type="protein sequence ID" value="PON52098.1"/>
    <property type="molecule type" value="Genomic_DNA"/>
</dbReference>
<dbReference type="AlphaFoldDB" id="A0A2P5BTI3"/>
<name>A0A2P5BTI3_TREOI</name>
<dbReference type="InParanoid" id="A0A2P5BTI3"/>
<accession>A0A2P5BTI3</accession>
<evidence type="ECO:0000313" key="1">
    <source>
        <dbReference type="EMBL" id="PON52098.1"/>
    </source>
</evidence>
<keyword evidence="2" id="KW-1185">Reference proteome</keyword>
<comment type="caution">
    <text evidence="1">The sequence shown here is derived from an EMBL/GenBank/DDBJ whole genome shotgun (WGS) entry which is preliminary data.</text>
</comment>
<protein>
    <submittedName>
        <fullName evidence="1">Uncharacterized protein</fullName>
    </submittedName>
</protein>
<evidence type="ECO:0000313" key="2">
    <source>
        <dbReference type="Proteomes" id="UP000237000"/>
    </source>
</evidence>
<dbReference type="Proteomes" id="UP000237000">
    <property type="component" value="Unassembled WGS sequence"/>
</dbReference>
<dbReference type="OrthoDB" id="1929473at2759"/>
<organism evidence="1 2">
    <name type="scientific">Trema orientale</name>
    <name type="common">Charcoal tree</name>
    <name type="synonym">Celtis orientalis</name>
    <dbReference type="NCBI Taxonomy" id="63057"/>
    <lineage>
        <taxon>Eukaryota</taxon>
        <taxon>Viridiplantae</taxon>
        <taxon>Streptophyta</taxon>
        <taxon>Embryophyta</taxon>
        <taxon>Tracheophyta</taxon>
        <taxon>Spermatophyta</taxon>
        <taxon>Magnoliopsida</taxon>
        <taxon>eudicotyledons</taxon>
        <taxon>Gunneridae</taxon>
        <taxon>Pentapetalae</taxon>
        <taxon>rosids</taxon>
        <taxon>fabids</taxon>
        <taxon>Rosales</taxon>
        <taxon>Cannabaceae</taxon>
        <taxon>Trema</taxon>
    </lineage>
</organism>
<gene>
    <name evidence="1" type="ORF">TorRG33x02_309390</name>
</gene>